<gene>
    <name evidence="1" type="ORF">OSIN01602_LOCUS15693</name>
</gene>
<name>A0A7S1ZWS6_TRICV</name>
<organism evidence="1">
    <name type="scientific">Trieres chinensis</name>
    <name type="common">Marine centric diatom</name>
    <name type="synonym">Odontella sinensis</name>
    <dbReference type="NCBI Taxonomy" id="1514140"/>
    <lineage>
        <taxon>Eukaryota</taxon>
        <taxon>Sar</taxon>
        <taxon>Stramenopiles</taxon>
        <taxon>Ochrophyta</taxon>
        <taxon>Bacillariophyta</taxon>
        <taxon>Mediophyceae</taxon>
        <taxon>Biddulphiophycidae</taxon>
        <taxon>Eupodiscales</taxon>
        <taxon>Parodontellaceae</taxon>
        <taxon>Trieres</taxon>
    </lineage>
</organism>
<reference evidence="1" key="1">
    <citation type="submission" date="2021-01" db="EMBL/GenBank/DDBJ databases">
        <authorList>
            <person name="Corre E."/>
            <person name="Pelletier E."/>
            <person name="Niang G."/>
            <person name="Scheremetjew M."/>
            <person name="Finn R."/>
            <person name="Kale V."/>
            <person name="Holt S."/>
            <person name="Cochrane G."/>
            <person name="Meng A."/>
            <person name="Brown T."/>
            <person name="Cohen L."/>
        </authorList>
    </citation>
    <scope>NUCLEOTIDE SEQUENCE</scope>
    <source>
        <strain evidence="1">Grunow 1884</strain>
    </source>
</reference>
<dbReference type="AlphaFoldDB" id="A0A7S1ZWS6"/>
<sequence>MCKGSKRQSVGFQYSISDGAAPSRGPHKKTVSFSDVNIRHYPMTLGDNPSCRSGPPVQIGWTYTEAPPVCMESFEQYRNNRKDMTLSVESRWEILESGAGCSTKQVLNAQMEIAKIRKKREQSLKATPAERVEKILSKARKMSRF</sequence>
<dbReference type="EMBL" id="HBGO01027293">
    <property type="protein sequence ID" value="CAD9350852.1"/>
    <property type="molecule type" value="Transcribed_RNA"/>
</dbReference>
<accession>A0A7S1ZWS6</accession>
<evidence type="ECO:0000313" key="1">
    <source>
        <dbReference type="EMBL" id="CAD9350852.1"/>
    </source>
</evidence>
<proteinExistence type="predicted"/>
<protein>
    <submittedName>
        <fullName evidence="1">Uncharacterized protein</fullName>
    </submittedName>
</protein>